<protein>
    <submittedName>
        <fullName evidence="2">Uncharacterized protein</fullName>
    </submittedName>
</protein>
<evidence type="ECO:0000313" key="2">
    <source>
        <dbReference type="EMBL" id="SDN02797.1"/>
    </source>
</evidence>
<organism evidence="2 3">
    <name type="scientific">Haloarchaeobius iranensis</name>
    <dbReference type="NCBI Taxonomy" id="996166"/>
    <lineage>
        <taxon>Archaea</taxon>
        <taxon>Methanobacteriati</taxon>
        <taxon>Methanobacteriota</taxon>
        <taxon>Stenosarchaea group</taxon>
        <taxon>Halobacteria</taxon>
        <taxon>Halobacteriales</taxon>
        <taxon>Halorubellaceae</taxon>
        <taxon>Haloarchaeobius</taxon>
    </lineage>
</organism>
<gene>
    <name evidence="2" type="ORF">SAMN05192554_11298</name>
</gene>
<evidence type="ECO:0000313" key="3">
    <source>
        <dbReference type="Proteomes" id="UP000199370"/>
    </source>
</evidence>
<dbReference type="Proteomes" id="UP000199370">
    <property type="component" value="Unassembled WGS sequence"/>
</dbReference>
<feature type="region of interest" description="Disordered" evidence="1">
    <location>
        <begin position="1"/>
        <end position="24"/>
    </location>
</feature>
<dbReference type="EMBL" id="FNIA01000012">
    <property type="protein sequence ID" value="SDN02797.1"/>
    <property type="molecule type" value="Genomic_DNA"/>
</dbReference>
<proteinExistence type="predicted"/>
<evidence type="ECO:0000256" key="1">
    <source>
        <dbReference type="SAM" id="MobiDB-lite"/>
    </source>
</evidence>
<reference evidence="2 3" key="1">
    <citation type="submission" date="2016-10" db="EMBL/GenBank/DDBJ databases">
        <authorList>
            <person name="de Groot N.N."/>
        </authorList>
    </citation>
    <scope>NUCLEOTIDE SEQUENCE [LARGE SCALE GENOMIC DNA]</scope>
    <source>
        <strain evidence="3">EB21,IBRC-M 10013,KCTC 4048</strain>
    </source>
</reference>
<dbReference type="AlphaFoldDB" id="A0A1G9Y180"/>
<dbReference type="RefSeq" id="WP_175526443.1">
    <property type="nucleotide sequence ID" value="NZ_FNIA01000012.1"/>
</dbReference>
<keyword evidence="3" id="KW-1185">Reference proteome</keyword>
<sequence>MSDSQTTDRTTAEQDEESTDDPDRLEVFDTVLAVVELTVRIVSLVLLLP</sequence>
<accession>A0A1G9Y180</accession>
<name>A0A1G9Y180_9EURY</name>